<keyword evidence="7 9" id="KW-0460">Magnesium</keyword>
<keyword evidence="4 9" id="KW-0479">Metal-binding</keyword>
<evidence type="ECO:0000256" key="9">
    <source>
        <dbReference type="HAMAP-Rule" id="MF_01471"/>
    </source>
</evidence>
<name>A0A1T4WN21_9CLOT</name>
<evidence type="ECO:0000256" key="3">
    <source>
        <dbReference type="ARBA" id="ARBA00022722"/>
    </source>
</evidence>
<dbReference type="NCBIfam" id="TIGR01573">
    <property type="entry name" value="cas2"/>
    <property type="match status" value="1"/>
</dbReference>
<comment type="function">
    <text evidence="9">CRISPR (clustered regularly interspaced short palindromic repeat), is an adaptive immune system that provides protection against mobile genetic elements (viruses, transposable elements and conjugative plasmids). CRISPR clusters contain sequences complementary to antecedent mobile elements and target invading nucleic acids. CRISPR clusters are transcribed and processed into CRISPR RNA (crRNA). Functions as a ssRNA-specific endoribonuclease. Involved in the integration of spacer DNA into the CRISPR cassette.</text>
</comment>
<accession>A0A1T4WN21</accession>
<dbReference type="Proteomes" id="UP000190105">
    <property type="component" value="Unassembled WGS sequence"/>
</dbReference>
<evidence type="ECO:0000256" key="8">
    <source>
        <dbReference type="ARBA" id="ARBA00023118"/>
    </source>
</evidence>
<gene>
    <name evidence="9" type="primary">cas2</name>
    <name evidence="11" type="ORF">SAMN05443428_102113</name>
</gene>
<dbReference type="OrthoDB" id="9798176at2"/>
<evidence type="ECO:0000256" key="10">
    <source>
        <dbReference type="PIRNR" id="PIRNR032582"/>
    </source>
</evidence>
<dbReference type="EMBL" id="FUYH01000002">
    <property type="protein sequence ID" value="SKA78275.1"/>
    <property type="molecule type" value="Genomic_DNA"/>
</dbReference>
<evidence type="ECO:0000256" key="2">
    <source>
        <dbReference type="ARBA" id="ARBA00009959"/>
    </source>
</evidence>
<dbReference type="GO" id="GO:0051607">
    <property type="term" value="P:defense response to virus"/>
    <property type="evidence" value="ECO:0007669"/>
    <property type="project" value="UniProtKB-UniRule"/>
</dbReference>
<evidence type="ECO:0000313" key="11">
    <source>
        <dbReference type="EMBL" id="SKA78275.1"/>
    </source>
</evidence>
<evidence type="ECO:0000256" key="6">
    <source>
        <dbReference type="ARBA" id="ARBA00022801"/>
    </source>
</evidence>
<feature type="binding site" evidence="9">
    <location>
        <position position="8"/>
    </location>
    <ligand>
        <name>Mg(2+)</name>
        <dbReference type="ChEBI" id="CHEBI:18420"/>
        <note>catalytic</note>
    </ligand>
</feature>
<keyword evidence="3 9" id="KW-0540">Nuclease</keyword>
<dbReference type="PIRSF" id="PIRSF032582">
    <property type="entry name" value="Cas2"/>
    <property type="match status" value="1"/>
</dbReference>
<proteinExistence type="inferred from homology"/>
<dbReference type="GO" id="GO:0046872">
    <property type="term" value="F:metal ion binding"/>
    <property type="evidence" value="ECO:0007669"/>
    <property type="project" value="UniProtKB-UniRule"/>
</dbReference>
<keyword evidence="6 9" id="KW-0378">Hydrolase</keyword>
<dbReference type="PANTHER" id="PTHR34405:SF3">
    <property type="entry name" value="CRISPR-ASSOCIATED ENDORIBONUCLEASE CAS2 3"/>
    <property type="match status" value="1"/>
</dbReference>
<dbReference type="InterPro" id="IPR021127">
    <property type="entry name" value="CRISPR_associated_Cas2"/>
</dbReference>
<protein>
    <recommendedName>
        <fullName evidence="9">CRISPR-associated endoribonuclease Cas2</fullName>
        <ecNumber evidence="9">3.1.-.-</ecNumber>
    </recommendedName>
</protein>
<comment type="cofactor">
    <cofactor evidence="1 9">
        <name>Mg(2+)</name>
        <dbReference type="ChEBI" id="CHEBI:18420"/>
    </cofactor>
</comment>
<dbReference type="Pfam" id="PF09827">
    <property type="entry name" value="CRISPR_Cas2"/>
    <property type="match status" value="1"/>
</dbReference>
<dbReference type="Gene3D" id="3.30.70.240">
    <property type="match status" value="1"/>
</dbReference>
<dbReference type="SUPFAM" id="SSF143430">
    <property type="entry name" value="TTP0101/SSO1404-like"/>
    <property type="match status" value="1"/>
</dbReference>
<keyword evidence="8 9" id="KW-0051">Antiviral defense</keyword>
<keyword evidence="12" id="KW-1185">Reference proteome</keyword>
<dbReference type="CDD" id="cd09725">
    <property type="entry name" value="Cas2_I_II_III"/>
    <property type="match status" value="1"/>
</dbReference>
<evidence type="ECO:0000256" key="7">
    <source>
        <dbReference type="ARBA" id="ARBA00022842"/>
    </source>
</evidence>
<dbReference type="EC" id="3.1.-.-" evidence="9"/>
<dbReference type="InterPro" id="IPR019199">
    <property type="entry name" value="Virulence_VapD/CRISPR_Cas2"/>
</dbReference>
<evidence type="ECO:0000256" key="1">
    <source>
        <dbReference type="ARBA" id="ARBA00001946"/>
    </source>
</evidence>
<dbReference type="GO" id="GO:0016787">
    <property type="term" value="F:hydrolase activity"/>
    <property type="evidence" value="ECO:0007669"/>
    <property type="project" value="UniProtKB-KW"/>
</dbReference>
<keyword evidence="5 9" id="KW-0255">Endonuclease</keyword>
<reference evidence="12" key="1">
    <citation type="submission" date="2017-02" db="EMBL/GenBank/DDBJ databases">
        <authorList>
            <person name="Varghese N."/>
            <person name="Submissions S."/>
        </authorList>
    </citation>
    <scope>NUCLEOTIDE SEQUENCE [LARGE SCALE GENOMIC DNA]</scope>
    <source>
        <strain evidence="12">USBA 833</strain>
    </source>
</reference>
<dbReference type="GO" id="GO:0043571">
    <property type="term" value="P:maintenance of CRISPR repeat elements"/>
    <property type="evidence" value="ECO:0007669"/>
    <property type="project" value="UniProtKB-UniRule"/>
</dbReference>
<dbReference type="HAMAP" id="MF_01471">
    <property type="entry name" value="Cas2"/>
    <property type="match status" value="1"/>
</dbReference>
<dbReference type="STRING" id="1147123.SAMN05443428_102113"/>
<dbReference type="RefSeq" id="WP_078695414.1">
    <property type="nucleotide sequence ID" value="NZ_FUYH01000002.1"/>
</dbReference>
<dbReference type="GO" id="GO:0004521">
    <property type="term" value="F:RNA endonuclease activity"/>
    <property type="evidence" value="ECO:0007669"/>
    <property type="project" value="UniProtKB-UniRule"/>
</dbReference>
<evidence type="ECO:0000256" key="4">
    <source>
        <dbReference type="ARBA" id="ARBA00022723"/>
    </source>
</evidence>
<evidence type="ECO:0000256" key="5">
    <source>
        <dbReference type="ARBA" id="ARBA00022759"/>
    </source>
</evidence>
<dbReference type="PANTHER" id="PTHR34405">
    <property type="entry name" value="CRISPR-ASSOCIATED ENDORIBONUCLEASE CAS2"/>
    <property type="match status" value="1"/>
</dbReference>
<sequence length="96" mass="11152">MMVLITYDVSTETEGGKRRLQKVAKQCVNYGQRVQNSVFECLLDPAQFAELKSRLEKIVNPETDSLRYYFLGNNYKNRIEHYGAKKTYDPEGILII</sequence>
<dbReference type="AlphaFoldDB" id="A0A1T4WN21"/>
<evidence type="ECO:0000313" key="12">
    <source>
        <dbReference type="Proteomes" id="UP000190105"/>
    </source>
</evidence>
<comment type="similarity">
    <text evidence="2 9 10">Belongs to the CRISPR-associated endoribonuclease Cas2 protein family.</text>
</comment>
<organism evidence="11 12">
    <name type="scientific">Caloramator quimbayensis</name>
    <dbReference type="NCBI Taxonomy" id="1147123"/>
    <lineage>
        <taxon>Bacteria</taxon>
        <taxon>Bacillati</taxon>
        <taxon>Bacillota</taxon>
        <taxon>Clostridia</taxon>
        <taxon>Eubacteriales</taxon>
        <taxon>Clostridiaceae</taxon>
        <taxon>Caloramator</taxon>
    </lineage>
</organism>
<comment type="subunit">
    <text evidence="9">Homodimer, forms a heterotetramer with a Cas1 homodimer.</text>
</comment>